<feature type="region of interest" description="Disordered" evidence="1">
    <location>
        <begin position="1"/>
        <end position="26"/>
    </location>
</feature>
<comment type="caution">
    <text evidence="2">The sequence shown here is derived from an EMBL/GenBank/DDBJ whole genome shotgun (WGS) entry which is preliminary data.</text>
</comment>
<name>A0ABW6VBK9_MICFU</name>
<proteinExistence type="predicted"/>
<feature type="compositionally biased region" description="Gly residues" evidence="1">
    <location>
        <begin position="141"/>
        <end position="150"/>
    </location>
</feature>
<keyword evidence="3" id="KW-1185">Reference proteome</keyword>
<dbReference type="EMBL" id="JBIAXI010000019">
    <property type="protein sequence ID" value="MFF4776731.1"/>
    <property type="molecule type" value="Genomic_DNA"/>
</dbReference>
<organism evidence="2 3">
    <name type="scientific">Microtetraspora fusca</name>
    <dbReference type="NCBI Taxonomy" id="1997"/>
    <lineage>
        <taxon>Bacteria</taxon>
        <taxon>Bacillati</taxon>
        <taxon>Actinomycetota</taxon>
        <taxon>Actinomycetes</taxon>
        <taxon>Streptosporangiales</taxon>
        <taxon>Streptosporangiaceae</taxon>
        <taxon>Microtetraspora</taxon>
    </lineage>
</organism>
<accession>A0ABW6VBK9</accession>
<dbReference type="RefSeq" id="WP_387345145.1">
    <property type="nucleotide sequence ID" value="NZ_JBIAXI010000019.1"/>
</dbReference>
<gene>
    <name evidence="2" type="ORF">ACFY05_28110</name>
</gene>
<evidence type="ECO:0000313" key="2">
    <source>
        <dbReference type="EMBL" id="MFF4776731.1"/>
    </source>
</evidence>
<reference evidence="2 3" key="1">
    <citation type="submission" date="2024-10" db="EMBL/GenBank/DDBJ databases">
        <title>The Natural Products Discovery Center: Release of the First 8490 Sequenced Strains for Exploring Actinobacteria Biosynthetic Diversity.</title>
        <authorList>
            <person name="Kalkreuter E."/>
            <person name="Kautsar S.A."/>
            <person name="Yang D."/>
            <person name="Bader C.D."/>
            <person name="Teijaro C.N."/>
            <person name="Fluegel L."/>
            <person name="Davis C.M."/>
            <person name="Simpson J.R."/>
            <person name="Lauterbach L."/>
            <person name="Steele A.D."/>
            <person name="Gui C."/>
            <person name="Meng S."/>
            <person name="Li G."/>
            <person name="Viehrig K."/>
            <person name="Ye F."/>
            <person name="Su P."/>
            <person name="Kiefer A.F."/>
            <person name="Nichols A."/>
            <person name="Cepeda A.J."/>
            <person name="Yan W."/>
            <person name="Fan B."/>
            <person name="Jiang Y."/>
            <person name="Adhikari A."/>
            <person name="Zheng C.-J."/>
            <person name="Schuster L."/>
            <person name="Cowan T.M."/>
            <person name="Smanski M.J."/>
            <person name="Chevrette M.G."/>
            <person name="De Carvalho L.P.S."/>
            <person name="Shen B."/>
        </authorList>
    </citation>
    <scope>NUCLEOTIDE SEQUENCE [LARGE SCALE GENOMIC DNA]</scope>
    <source>
        <strain evidence="2 3">NPDC001281</strain>
    </source>
</reference>
<feature type="compositionally biased region" description="Basic and acidic residues" evidence="1">
    <location>
        <begin position="734"/>
        <end position="748"/>
    </location>
</feature>
<evidence type="ECO:0000256" key="1">
    <source>
        <dbReference type="SAM" id="MobiDB-lite"/>
    </source>
</evidence>
<dbReference type="Proteomes" id="UP001602119">
    <property type="component" value="Unassembled WGS sequence"/>
</dbReference>
<feature type="compositionally biased region" description="Pro residues" evidence="1">
    <location>
        <begin position="94"/>
        <end position="110"/>
    </location>
</feature>
<feature type="region of interest" description="Disordered" evidence="1">
    <location>
        <begin position="92"/>
        <end position="170"/>
    </location>
</feature>
<feature type="compositionally biased region" description="Pro residues" evidence="1">
    <location>
        <begin position="117"/>
        <end position="134"/>
    </location>
</feature>
<sequence>MTSDFARVGLAPSDPRLPEPAVPPGGVRTVIIDSEPSRGFADAVALGPGEAPGLMGHIRSDGHLYGAGNRNYSRWSRRVPPTALESIALMAHPLPQPSPSPRPPTGPSQPPSQQQPHEPPTPAPQPPPTTPEPSSPDKTGGATGASGGGPSRVPVPPGGTSATEGYSGIDPVRMDAFERALGRAEDALGRNEQVIRGVLQRLDLDTSALSALREARSWIESSRPDLRRRSETIRSERSEWGASAGPFTLAAFDEAQYGKAGGDPDVYAALGALARGRDRGEVDKEALAALEKRTGDSAFATALMNALGATAYRKLMADITERRDDKEAKRLQTALAKLLGTASSRLSDTWRDELTTDLAVGWREGYAVALALKQGTFATGFLLAAARKLDAWDRNASQVPVGPDPGVMTALMEALSRDPAAAQDFFAGDPTTLKRLLTERGMADKGVALGKALEAATLTFRDHDGSPQNPSRGYLSAKLASEFVHIEAGRIEKGFPPSSFVHPPSTGRILAGYIADIDRAAQKSDRVVPGVAGADNPGAPGPDPWGAKFDQQELRWVAREAFADVGAFTPVLMAQTAFTGWLLDHAAGQIAAGQGDGMLKTNAQRVGAGFGLITDAAGLAKIDEGKALDEVQQLKMKVFTGVVNTALAIPQSGKWPIIAGVAGAWTGLVEDAFKSDGGAETKARRGANAAVDQTRTLVHDLTVQAMLNHGLFGSADPPAPTHPWASLEGLGEGDDPRDNPNNFLKDDGRTLMTKEEMIDKTTDNSTEKTRRLDAYDRWLYEGPSGDLWRDVELRLNQSFSDGFTQYA</sequence>
<feature type="region of interest" description="Disordered" evidence="1">
    <location>
        <begin position="712"/>
        <end position="748"/>
    </location>
</feature>
<protein>
    <submittedName>
        <fullName evidence="2">Uncharacterized protein</fullName>
    </submittedName>
</protein>
<evidence type="ECO:0000313" key="3">
    <source>
        <dbReference type="Proteomes" id="UP001602119"/>
    </source>
</evidence>